<evidence type="ECO:0000256" key="1">
    <source>
        <dbReference type="ARBA" id="ARBA00022603"/>
    </source>
</evidence>
<evidence type="ECO:0000256" key="3">
    <source>
        <dbReference type="ARBA" id="ARBA00022691"/>
    </source>
</evidence>
<gene>
    <name evidence="7" type="ORF">GP475_06660</name>
</gene>
<dbReference type="Gene3D" id="2.40.50.1070">
    <property type="match status" value="1"/>
</dbReference>
<feature type="binding site" evidence="4">
    <location>
        <position position="280"/>
    </location>
    <ligand>
        <name>S-adenosyl-L-methionine</name>
        <dbReference type="ChEBI" id="CHEBI:59789"/>
    </ligand>
</feature>
<dbReference type="Gene3D" id="3.40.50.150">
    <property type="entry name" value="Vaccinia Virus protein VP39"/>
    <property type="match status" value="1"/>
</dbReference>
<dbReference type="SUPFAM" id="SSF53335">
    <property type="entry name" value="S-adenosyl-L-methionine-dependent methyltransferases"/>
    <property type="match status" value="1"/>
</dbReference>
<dbReference type="InterPro" id="IPR030390">
    <property type="entry name" value="MeTrfase_TrmA_AS"/>
</dbReference>
<evidence type="ECO:0000313" key="7">
    <source>
        <dbReference type="EMBL" id="QNQ90351.1"/>
    </source>
</evidence>
<dbReference type="SUPFAM" id="SSF50249">
    <property type="entry name" value="Nucleic acid-binding proteins"/>
    <property type="match status" value="1"/>
</dbReference>
<evidence type="ECO:0000256" key="2">
    <source>
        <dbReference type="ARBA" id="ARBA00022679"/>
    </source>
</evidence>
<evidence type="ECO:0000256" key="4">
    <source>
        <dbReference type="PROSITE-ProRule" id="PRU01024"/>
    </source>
</evidence>
<dbReference type="EMBL" id="CP046884">
    <property type="protein sequence ID" value="QNQ90351.1"/>
    <property type="molecule type" value="Genomic_DNA"/>
</dbReference>
<feature type="active site" description="Nucleophile" evidence="4">
    <location>
        <position position="371"/>
    </location>
</feature>
<feature type="binding site" evidence="4">
    <location>
        <position position="243"/>
    </location>
    <ligand>
        <name>S-adenosyl-L-methionine</name>
        <dbReference type="ChEBI" id="CHEBI:59789"/>
    </ligand>
</feature>
<sequence length="415" mass="45552">MPSTPQDLHPGQEKELSITRMAHGGEGIALLDGRVVFVRGAYPGDVLKAEITRVKKNFARAEIREVIQDSEMRVPQRCPATAAGAGCCDFGDLDPTREAQLKKEILADQVGRLARGIHRPPIEVIDLTPKDGWRTRVRLRVAGSGLAGFRAPKSTDIITGYSCAQISDEVCGDILAPDGRRFEPGTEIIIALDSQGQRHIVESRKAPRGRRVEKVERVVEGSGVARQQVMAKTFDVPATAFWQAHMNAAGCYSGLLYTWLLEEVEDLAIRGPHPVAWDLYGGVGLFVPVLGEVLGRDTSIHSVELSPSARCPQPGLADYQVTFHNTRVEKAVSTLQKPDVVVLDPPRTGAGKDVVNKVAASRPQLVIHIGCDPATFARDMKTWAENGYRMRRMTMVNAFPGTHHFEILSLFDREN</sequence>
<comment type="similarity">
    <text evidence="4">Belongs to the class I-like SAM-binding methyltransferase superfamily. RNA M5U methyltransferase family.</text>
</comment>
<protein>
    <submittedName>
        <fullName evidence="7">TRAM domain-containing protein</fullName>
    </submittedName>
</protein>
<dbReference type="PANTHER" id="PTHR11061:SF30">
    <property type="entry name" value="TRNA (URACIL(54)-C(5))-METHYLTRANSFERASE"/>
    <property type="match status" value="1"/>
</dbReference>
<evidence type="ECO:0000256" key="5">
    <source>
        <dbReference type="PROSITE-ProRule" id="PRU10015"/>
    </source>
</evidence>
<name>A0A7H0SP76_9CORY</name>
<accession>A0A7H0SP76</accession>
<dbReference type="RefSeq" id="WP_187973666.1">
    <property type="nucleotide sequence ID" value="NZ_CP046884.1"/>
</dbReference>
<dbReference type="AlphaFoldDB" id="A0A7H0SP76"/>
<evidence type="ECO:0000313" key="8">
    <source>
        <dbReference type="Proteomes" id="UP000516320"/>
    </source>
</evidence>
<dbReference type="PROSITE" id="PS51687">
    <property type="entry name" value="SAM_MT_RNA_M5U"/>
    <property type="match status" value="1"/>
</dbReference>
<dbReference type="PROSITE" id="PS01230">
    <property type="entry name" value="TRMA_1"/>
    <property type="match status" value="1"/>
</dbReference>
<dbReference type="Pfam" id="PF01938">
    <property type="entry name" value="TRAM"/>
    <property type="match status" value="1"/>
</dbReference>
<dbReference type="InterPro" id="IPR002792">
    <property type="entry name" value="TRAM_dom"/>
</dbReference>
<organism evidence="7 8">
    <name type="scientific">Corynebacterium poyangense</name>
    <dbReference type="NCBI Taxonomy" id="2684405"/>
    <lineage>
        <taxon>Bacteria</taxon>
        <taxon>Bacillati</taxon>
        <taxon>Actinomycetota</taxon>
        <taxon>Actinomycetes</taxon>
        <taxon>Mycobacteriales</taxon>
        <taxon>Corynebacteriaceae</taxon>
        <taxon>Corynebacterium</taxon>
    </lineage>
</organism>
<dbReference type="PANTHER" id="PTHR11061">
    <property type="entry name" value="RNA M5U METHYLTRANSFERASE"/>
    <property type="match status" value="1"/>
</dbReference>
<keyword evidence="1 4" id="KW-0489">Methyltransferase</keyword>
<keyword evidence="3 4" id="KW-0949">S-adenosyl-L-methionine</keyword>
<feature type="domain" description="TRAM" evidence="6">
    <location>
        <begin position="7"/>
        <end position="65"/>
    </location>
</feature>
<feature type="binding site" evidence="4">
    <location>
        <position position="344"/>
    </location>
    <ligand>
        <name>S-adenosyl-L-methionine</name>
        <dbReference type="ChEBI" id="CHEBI:59789"/>
    </ligand>
</feature>
<dbReference type="InterPro" id="IPR012340">
    <property type="entry name" value="NA-bd_OB-fold"/>
</dbReference>
<keyword evidence="8" id="KW-1185">Reference proteome</keyword>
<evidence type="ECO:0000259" key="6">
    <source>
        <dbReference type="PROSITE" id="PS50926"/>
    </source>
</evidence>
<dbReference type="GO" id="GO:0070475">
    <property type="term" value="P:rRNA base methylation"/>
    <property type="evidence" value="ECO:0007669"/>
    <property type="project" value="TreeGrafter"/>
</dbReference>
<dbReference type="Gene3D" id="2.40.50.140">
    <property type="entry name" value="Nucleic acid-binding proteins"/>
    <property type="match status" value="1"/>
</dbReference>
<dbReference type="Proteomes" id="UP000516320">
    <property type="component" value="Chromosome"/>
</dbReference>
<dbReference type="InterPro" id="IPR010280">
    <property type="entry name" value="U5_MeTrfase_fam"/>
</dbReference>
<dbReference type="KEGG" id="cpoy:GP475_06660"/>
<comment type="caution">
    <text evidence="4">Lacks conserved residue(s) required for the propagation of feature annotation.</text>
</comment>
<dbReference type="Pfam" id="PF05958">
    <property type="entry name" value="tRNA_U5-meth_tr"/>
    <property type="match status" value="1"/>
</dbReference>
<dbReference type="InterPro" id="IPR029063">
    <property type="entry name" value="SAM-dependent_MTases_sf"/>
</dbReference>
<feature type="active site" evidence="5">
    <location>
        <position position="371"/>
    </location>
</feature>
<reference evidence="7 8" key="1">
    <citation type="submission" date="2019-12" db="EMBL/GenBank/DDBJ databases">
        <title>Corynebacterium sp. nov., isolated from feces of the Anser Albifrons in China.</title>
        <authorList>
            <person name="Liu Q."/>
        </authorList>
    </citation>
    <scope>NUCLEOTIDE SEQUENCE [LARGE SCALE GENOMIC DNA]</scope>
    <source>
        <strain evidence="7 8">4H37-19</strain>
    </source>
</reference>
<dbReference type="GO" id="GO:0070041">
    <property type="term" value="F:rRNA (uridine-C5-)-methyltransferase activity"/>
    <property type="evidence" value="ECO:0007669"/>
    <property type="project" value="TreeGrafter"/>
</dbReference>
<keyword evidence="2 4" id="KW-0808">Transferase</keyword>
<dbReference type="PROSITE" id="PS50926">
    <property type="entry name" value="TRAM"/>
    <property type="match status" value="1"/>
</dbReference>
<proteinExistence type="inferred from homology"/>